<proteinExistence type="predicted"/>
<name>A0AAD9YYX9_9LECA</name>
<evidence type="ECO:0000313" key="2">
    <source>
        <dbReference type="Proteomes" id="UP001276659"/>
    </source>
</evidence>
<accession>A0AAD9YYX9</accession>
<dbReference type="AlphaFoldDB" id="A0AAD9YYX9"/>
<protein>
    <submittedName>
        <fullName evidence="1">Uncharacterized protein</fullName>
    </submittedName>
</protein>
<reference evidence="1" key="1">
    <citation type="submission" date="2022-11" db="EMBL/GenBank/DDBJ databases">
        <title>Chromosomal genome sequence assembly and mating type (MAT) locus characterization of the leprose asexual lichenized fungus Lepraria neglecta (Nyl.) Erichsen.</title>
        <authorList>
            <person name="Allen J.L."/>
            <person name="Pfeffer B."/>
        </authorList>
    </citation>
    <scope>NUCLEOTIDE SEQUENCE</scope>
    <source>
        <strain evidence="1">Allen 5258</strain>
    </source>
</reference>
<organism evidence="1 2">
    <name type="scientific">Lepraria neglecta</name>
    <dbReference type="NCBI Taxonomy" id="209136"/>
    <lineage>
        <taxon>Eukaryota</taxon>
        <taxon>Fungi</taxon>
        <taxon>Dikarya</taxon>
        <taxon>Ascomycota</taxon>
        <taxon>Pezizomycotina</taxon>
        <taxon>Lecanoromycetes</taxon>
        <taxon>OSLEUM clade</taxon>
        <taxon>Lecanoromycetidae</taxon>
        <taxon>Lecanorales</taxon>
        <taxon>Lecanorineae</taxon>
        <taxon>Stereocaulaceae</taxon>
        <taxon>Lepraria</taxon>
    </lineage>
</organism>
<keyword evidence="2" id="KW-1185">Reference proteome</keyword>
<evidence type="ECO:0000313" key="1">
    <source>
        <dbReference type="EMBL" id="KAK3168544.1"/>
    </source>
</evidence>
<dbReference type="Proteomes" id="UP001276659">
    <property type="component" value="Unassembled WGS sequence"/>
</dbReference>
<dbReference type="EMBL" id="JASNWA010000010">
    <property type="protein sequence ID" value="KAK3168544.1"/>
    <property type="molecule type" value="Genomic_DNA"/>
</dbReference>
<gene>
    <name evidence="1" type="ORF">OEA41_004992</name>
</gene>
<sequence length="895" mass="98646">MSLARDLQNSGSDIVIEEDLADVFGRNRISSKFASSFTTVIKQSGTTIHPLCEGISLVGGVGPTVGRAFKHTPYFSTIVQLSLLTWVAPTVFVASAITNALQKRLEGASEEDQIRAAPTQEGVSGVIIAIHEQTSSFDWSNLIRAVANVLPGIDVAASMRPPPAVVLQGLMSMFPIVQNLPADRVIYIRCCTGVCTIVVWAHLLLDLTVLVKSDHGQKAFGTGDEQVLIELIDQSMQAESSVSLLDSSQEELFRIVPDIWEDQYPSIYLKWPTRGFAKSTFGELCSRKFPLSTENTRQAIIENMLSITASIAAIVCDHLVVDRLGTRALNEDDLRLTVPTHRLLESARLLFDNPGLREPDLLAYKQDYLLQPLNEDLPPPACLVTVLRPLSESGRRKAWKDFRLAISQLSLYLVAFAHVHDLSACGEIPLEDHEVDIMHHGLLKQLRSWDGHKKLHVDESCWFDVFSYLLRERGPKDEDPHTKAQPPSLNALISGRGWSAYISTIGFDDPCSIGVGRITITKGVPNRNGVSRRGVMDGPTNNWIDYTQTWNAVENAGEWAKLRCADDIEFGRPRCGEWKQLFMFTLQVQGRLEKENRGHFGFRMMHRAIWRSAKSEACEHPMDLNKEVRLPPGCKTMNNICTGGYDASYPKLTICLTAHCSAARWRAVCESSALSLQPDDEAYGALAISLRLLSATSSAIPSALPSTPQPQDLSLISTSNTSITIPDDPIATELPTRVKCFDPGTERVQPVDTDHCRMAIELILHEPAGVMKKQRFGHKQNPPNPDMYEVPSAWRVNRCYILLTSQDESAVDEFRLVDVAESAELIMRDCVTFSKKRLGGVATLGLKTFFVTVDGPPDFAGEAGGNRTVPVLSGGTNGSGVDVDSSLASRQVFAE</sequence>
<comment type="caution">
    <text evidence="1">The sequence shown here is derived from an EMBL/GenBank/DDBJ whole genome shotgun (WGS) entry which is preliminary data.</text>
</comment>